<dbReference type="RefSeq" id="WP_156115885.1">
    <property type="nucleotide sequence ID" value="NZ_JACXWY010000022.1"/>
</dbReference>
<comment type="caution">
    <text evidence="2">The sequence shown here is derived from an EMBL/GenBank/DDBJ whole genome shotgun (WGS) entry which is preliminary data.</text>
</comment>
<keyword evidence="1" id="KW-0472">Membrane</keyword>
<gene>
    <name evidence="2" type="ORF">IED13_23865</name>
</gene>
<evidence type="ECO:0000256" key="1">
    <source>
        <dbReference type="SAM" id="Phobius"/>
    </source>
</evidence>
<keyword evidence="1" id="KW-0812">Transmembrane</keyword>
<proteinExistence type="predicted"/>
<evidence type="ECO:0000313" key="2">
    <source>
        <dbReference type="EMBL" id="MBD3848744.1"/>
    </source>
</evidence>
<feature type="transmembrane region" description="Helical" evidence="1">
    <location>
        <begin position="30"/>
        <end position="50"/>
    </location>
</feature>
<name>A0A927I1R7_9HYPH</name>
<dbReference type="AlphaFoldDB" id="A0A927I1R7"/>
<keyword evidence="3" id="KW-1185">Reference proteome</keyword>
<dbReference type="EMBL" id="JACXWY010000022">
    <property type="protein sequence ID" value="MBD3848744.1"/>
    <property type="molecule type" value="Genomic_DNA"/>
</dbReference>
<evidence type="ECO:0000313" key="3">
    <source>
        <dbReference type="Proteomes" id="UP000619295"/>
    </source>
</evidence>
<keyword evidence="1" id="KW-1133">Transmembrane helix</keyword>
<accession>A0A927I1R7</accession>
<organism evidence="2 3">
    <name type="scientific">Bosea spartocytisi</name>
    <dbReference type="NCBI Taxonomy" id="2773451"/>
    <lineage>
        <taxon>Bacteria</taxon>
        <taxon>Pseudomonadati</taxon>
        <taxon>Pseudomonadota</taxon>
        <taxon>Alphaproteobacteria</taxon>
        <taxon>Hyphomicrobiales</taxon>
        <taxon>Boseaceae</taxon>
        <taxon>Bosea</taxon>
    </lineage>
</organism>
<dbReference type="Proteomes" id="UP000619295">
    <property type="component" value="Unassembled WGS sequence"/>
</dbReference>
<sequence>MSVIGSYRRRREAVYQSTRRVSAGGWKADVLHLCVSIALMAAVIGIRVLWSLHHG</sequence>
<protein>
    <submittedName>
        <fullName evidence="2">Uncharacterized protein</fullName>
    </submittedName>
</protein>
<reference evidence="2" key="1">
    <citation type="submission" date="2020-09" db="EMBL/GenBank/DDBJ databases">
        <title>Bosea spartocytisi sp. nov. a root nodule endophyte of Spartocytisus supranubius in the high mountain ecosystem fo the Teide National Park (Canary Islands, Spain).</title>
        <authorList>
            <person name="Pulido-Suarez L."/>
            <person name="Peix A."/>
            <person name="Igual J.M."/>
            <person name="Socas-Perez N."/>
            <person name="Velazquez E."/>
            <person name="Flores-Felix J.D."/>
            <person name="Leon-Barrios M."/>
        </authorList>
    </citation>
    <scope>NUCLEOTIDE SEQUENCE</scope>
    <source>
        <strain evidence="2">SSUT16</strain>
    </source>
</reference>